<dbReference type="InterPro" id="IPR040322">
    <property type="entry name" value="TROVE2"/>
</dbReference>
<accession>A0A8W8IBG2</accession>
<evidence type="ECO:0000256" key="2">
    <source>
        <dbReference type="ARBA" id="ARBA00007814"/>
    </source>
</evidence>
<protein>
    <recommendedName>
        <fullName evidence="7">TROVE domain-containing protein</fullName>
    </recommendedName>
</protein>
<comment type="similarity">
    <text evidence="2">Belongs to the Ro 60 kDa family.</text>
</comment>
<dbReference type="GO" id="GO:0046872">
    <property type="term" value="F:metal ion binding"/>
    <property type="evidence" value="ECO:0007669"/>
    <property type="project" value="UniProtKB-KW"/>
</dbReference>
<dbReference type="PANTHER" id="PTHR14202">
    <property type="entry name" value="60 KDA RIBONUCLEOPROTEIN SSA/RO"/>
    <property type="match status" value="1"/>
</dbReference>
<dbReference type="InterPro" id="IPR056800">
    <property type="entry name" value="vWA_Ro60"/>
</dbReference>
<evidence type="ECO:0000256" key="6">
    <source>
        <dbReference type="ARBA" id="ARBA00023274"/>
    </source>
</evidence>
<dbReference type="GO" id="GO:0003723">
    <property type="term" value="F:RNA binding"/>
    <property type="evidence" value="ECO:0007669"/>
    <property type="project" value="UniProtKB-KW"/>
</dbReference>
<name>A0A8W8IBG2_MAGGI</name>
<dbReference type="InterPro" id="IPR036465">
    <property type="entry name" value="vWFA_dom_sf"/>
</dbReference>
<feature type="domain" description="TROVE" evidence="7">
    <location>
        <begin position="35"/>
        <end position="410"/>
    </location>
</feature>
<keyword evidence="6" id="KW-0687">Ribonucleoprotein</keyword>
<evidence type="ECO:0000256" key="3">
    <source>
        <dbReference type="ARBA" id="ARBA00022490"/>
    </source>
</evidence>
<evidence type="ECO:0000256" key="5">
    <source>
        <dbReference type="ARBA" id="ARBA00022884"/>
    </source>
</evidence>
<keyword evidence="3" id="KW-0963">Cytoplasm</keyword>
<evidence type="ECO:0000313" key="9">
    <source>
        <dbReference type="Proteomes" id="UP000005408"/>
    </source>
</evidence>
<proteinExistence type="inferred from homology"/>
<sequence>MSETDLYIEEEVCIAMSIQEGEEVSITLPLTPDQTRNNAEGYVNRTPDETRFHRFLCLGSESGTFFIDQKELKRENAKCILRLIGQGNGRNVVDTIREFSLQNRACKVNPILFALALCCRCDDLATKEAAYKALSDVCRIPTHLFQFIKYCQKVNPENKGWGRAHRKGVSMWYHNYKNKIDGIPLLAYHMTKYKSRFGFTHKDVFRLCHIKTSYDALGYLVNYFCPKEGQRDRENNWQSRLELARREEGFEQSELRKVIDRLQLYDDAKNCNDEEIMSDMILRYNPDLAREHVPSMLLNSAEVWKALIRHMPTTALIRNLGKISSLGLLESNTSTNTKSFEEVLVVDKLKSAQLRKSARIHPFTLLVALKAYSKGQCESGRLNWQVNPNISNALQEAFYLSFDYVATTGKRYLLAIDVSDSMNAHVMGTPIITARDAAAAMAMLTVRTEQNCDVVAFSGNRGNANTTNNEDQASVSDENVVAAMEMVTVRAEQDSDAVDYPGNPLPQHANVPNHRDLSTENTTLIPIPISPQDDLDEVLKKCSPSRLPPVTADCAAPLLDAIEKKKKYDVFVVYTDSEPNAGVIHLSEAIKRYRTVTGITDARLIVCQLASNGFSLTDPDDPLMMDIVGFDSGALAAMHQFVTGNI</sequence>
<dbReference type="PANTHER" id="PTHR14202:SF0">
    <property type="entry name" value="RNA-BINDING PROTEIN RO60"/>
    <property type="match status" value="1"/>
</dbReference>
<dbReference type="SUPFAM" id="SSF140864">
    <property type="entry name" value="TROVE domain-like"/>
    <property type="match status" value="1"/>
</dbReference>
<organism evidence="8 9">
    <name type="scientific">Magallana gigas</name>
    <name type="common">Pacific oyster</name>
    <name type="synonym">Crassostrea gigas</name>
    <dbReference type="NCBI Taxonomy" id="29159"/>
    <lineage>
        <taxon>Eukaryota</taxon>
        <taxon>Metazoa</taxon>
        <taxon>Spiralia</taxon>
        <taxon>Lophotrochozoa</taxon>
        <taxon>Mollusca</taxon>
        <taxon>Bivalvia</taxon>
        <taxon>Autobranchia</taxon>
        <taxon>Pteriomorphia</taxon>
        <taxon>Ostreida</taxon>
        <taxon>Ostreoidea</taxon>
        <taxon>Ostreidae</taxon>
        <taxon>Magallana</taxon>
    </lineage>
</organism>
<dbReference type="Gene3D" id="3.40.50.410">
    <property type="entry name" value="von Willebrand factor, type A domain"/>
    <property type="match status" value="2"/>
</dbReference>
<evidence type="ECO:0000313" key="8">
    <source>
        <dbReference type="EnsemblMetazoa" id="G1343.11:cds"/>
    </source>
</evidence>
<dbReference type="EnsemblMetazoa" id="G1343.11">
    <property type="protein sequence ID" value="G1343.11:cds"/>
    <property type="gene ID" value="G1343"/>
</dbReference>
<evidence type="ECO:0000256" key="1">
    <source>
        <dbReference type="ARBA" id="ARBA00004496"/>
    </source>
</evidence>
<evidence type="ECO:0000259" key="7">
    <source>
        <dbReference type="PROSITE" id="PS50988"/>
    </source>
</evidence>
<reference evidence="8" key="1">
    <citation type="submission" date="2022-08" db="UniProtKB">
        <authorList>
            <consortium name="EnsemblMetazoa"/>
        </authorList>
    </citation>
    <scope>IDENTIFICATION</scope>
    <source>
        <strain evidence="8">05x7-T-G4-1.051#20</strain>
    </source>
</reference>
<dbReference type="OMA" id="CHRDIFR"/>
<dbReference type="PROSITE" id="PS50988">
    <property type="entry name" value="TROVE"/>
    <property type="match status" value="1"/>
</dbReference>
<comment type="subcellular location">
    <subcellularLocation>
        <location evidence="1">Cytoplasm</location>
    </subcellularLocation>
</comment>
<dbReference type="OrthoDB" id="6098064at2759"/>
<dbReference type="Proteomes" id="UP000005408">
    <property type="component" value="Unassembled WGS sequence"/>
</dbReference>
<keyword evidence="9" id="KW-1185">Reference proteome</keyword>
<dbReference type="SUPFAM" id="SSF53300">
    <property type="entry name" value="vWA-like"/>
    <property type="match status" value="2"/>
</dbReference>
<dbReference type="Pfam" id="PF05731">
    <property type="entry name" value="TROVE"/>
    <property type="match status" value="1"/>
</dbReference>
<evidence type="ECO:0000256" key="4">
    <source>
        <dbReference type="ARBA" id="ARBA00022723"/>
    </source>
</evidence>
<keyword evidence="4" id="KW-0479">Metal-binding</keyword>
<dbReference type="InterPro" id="IPR037214">
    <property type="entry name" value="TROVE_dom_sf"/>
</dbReference>
<dbReference type="GO" id="GO:0005737">
    <property type="term" value="C:cytoplasm"/>
    <property type="evidence" value="ECO:0007669"/>
    <property type="project" value="UniProtKB-SubCell"/>
</dbReference>
<dbReference type="GO" id="GO:1990904">
    <property type="term" value="C:ribonucleoprotein complex"/>
    <property type="evidence" value="ECO:0007669"/>
    <property type="project" value="UniProtKB-KW"/>
</dbReference>
<dbReference type="InterPro" id="IPR008858">
    <property type="entry name" value="TROVE_dom"/>
</dbReference>
<dbReference type="Pfam" id="PF25045">
    <property type="entry name" value="vWA_Ro60"/>
    <property type="match status" value="2"/>
</dbReference>
<keyword evidence="5" id="KW-0694">RNA-binding</keyword>
<dbReference type="AlphaFoldDB" id="A0A8W8IBG2"/>